<evidence type="ECO:0000313" key="2">
    <source>
        <dbReference type="Proteomes" id="UP000326582"/>
    </source>
</evidence>
<gene>
    <name evidence="1" type="ORF">EJF14_80264</name>
</gene>
<organism evidence="1 2">
    <name type="scientific">Clavispora lusitaniae</name>
    <name type="common">Candida lusitaniae</name>
    <dbReference type="NCBI Taxonomy" id="36911"/>
    <lineage>
        <taxon>Eukaryota</taxon>
        <taxon>Fungi</taxon>
        <taxon>Dikarya</taxon>
        <taxon>Ascomycota</taxon>
        <taxon>Saccharomycotina</taxon>
        <taxon>Pichiomycetes</taxon>
        <taxon>Metschnikowiaceae</taxon>
        <taxon>Clavispora</taxon>
    </lineage>
</organism>
<name>A0ACD0WT70_CLALS</name>
<keyword evidence="2" id="KW-1185">Reference proteome</keyword>
<reference evidence="2" key="1">
    <citation type="journal article" date="2019" name="MBio">
        <title>Comparative genomics for the elucidation of multidrug resistance (MDR) in Candida lusitaniae.</title>
        <authorList>
            <person name="Kannan A."/>
            <person name="Asner S.A."/>
            <person name="Trachsel E."/>
            <person name="Kelly S."/>
            <person name="Parker J."/>
            <person name="Sanglard D."/>
        </authorList>
    </citation>
    <scope>NUCLEOTIDE SEQUENCE [LARGE SCALE GENOMIC DNA]</scope>
    <source>
        <strain evidence="2">P1</strain>
    </source>
</reference>
<proteinExistence type="predicted"/>
<sequence>MYYMPVYEASKISVMGEETLESIRNKNIQRNKELLSKLNIHEAYNSISPPPKIGKSSKKSKERVTKPSSVPIRRSRRLANTPENDEEIKKEQEDQEKARLENERLRDARSRSLSGDFYLSDLLSDIRSGYLRYEDRVLGKNIKKDTVTEVEDTEKHDLDEKLKVLASIEQNIRRSSSETESLTSTDITPKKKKIEELQFFNGQDPSKLKLTSSRITCLHFHSSTNDRLVFGGDTSGNIGIWSVDQTMEEDEPLIITFKPHGKSVSKFCEIPHNQSQVLSSSYDGSIRITDLAKQQSIDILSLDDSDGEAIGVSDTCMPSGQPSLLYCTTLDGRLYQFDMREKRRIHNTQKMMRLHDKKIGGFSVNPNREYQIATSSLDRSLRLWDLRNVSKRNSLSELDNDTASPHFYGGYSSRLSISIVDWNSENHLVCNGYDNTIRLFDLSGNSKTSNVNDWKKDFALHRGHTGGDITYAMKPFKSISHNCQTGRWVSILKARWQKDPQDGIQKFVIGNMNRSFDIYTQEGSLIAQLFEPEFMTAVPSVVSFHPTHNWIVGGTSAGKVYLYT</sequence>
<protein>
    <submittedName>
        <fullName evidence="1">DNA damage-binding protein</fullName>
    </submittedName>
</protein>
<accession>A0ACD0WT70</accession>
<dbReference type="EMBL" id="CP038491">
    <property type="protein sequence ID" value="QFZ30545.1"/>
    <property type="molecule type" value="Genomic_DNA"/>
</dbReference>
<evidence type="ECO:0000313" key="1">
    <source>
        <dbReference type="EMBL" id="QFZ30545.1"/>
    </source>
</evidence>
<dbReference type="Proteomes" id="UP000326582">
    <property type="component" value="Chromosome 8"/>
</dbReference>